<feature type="transmembrane region" description="Helical" evidence="1">
    <location>
        <begin position="21"/>
        <end position="39"/>
    </location>
</feature>
<evidence type="ECO:0000313" key="2">
    <source>
        <dbReference type="EMBL" id="OSJ31327.1"/>
    </source>
</evidence>
<reference evidence="2 3" key="1">
    <citation type="submission" date="2017-03" db="EMBL/GenBank/DDBJ databases">
        <title>Whole genome sequences of fourteen strains of Bradyrhizobium canariense and one strain of Bradyrhizobium japonicum isolated from Lupinus (Papilionoideae: Genisteae) species in Algeria.</title>
        <authorList>
            <person name="Crovadore J."/>
            <person name="Chekireb D."/>
            <person name="Brachmann A."/>
            <person name="Chablais R."/>
            <person name="Cochard B."/>
            <person name="Lefort F."/>
        </authorList>
    </citation>
    <scope>NUCLEOTIDE SEQUENCE [LARGE SCALE GENOMIC DNA]</scope>
    <source>
        <strain evidence="2 3">UBMA197</strain>
    </source>
</reference>
<dbReference type="AlphaFoldDB" id="A0A1Y2JLF5"/>
<name>A0A1Y2JLF5_BRAJP</name>
<dbReference type="GO" id="GO:0005886">
    <property type="term" value="C:plasma membrane"/>
    <property type="evidence" value="ECO:0007669"/>
    <property type="project" value="TreeGrafter"/>
</dbReference>
<evidence type="ECO:0000256" key="1">
    <source>
        <dbReference type="SAM" id="Phobius"/>
    </source>
</evidence>
<comment type="caution">
    <text evidence="2">The sequence shown here is derived from an EMBL/GenBank/DDBJ whole genome shotgun (WGS) entry which is preliminary data.</text>
</comment>
<dbReference type="Pfam" id="PF05656">
    <property type="entry name" value="DUF805"/>
    <property type="match status" value="1"/>
</dbReference>
<dbReference type="PANTHER" id="PTHR34980:SF1">
    <property type="entry name" value="INNER MEMBRANE PROTEIN"/>
    <property type="match status" value="1"/>
</dbReference>
<dbReference type="PANTHER" id="PTHR34980">
    <property type="entry name" value="INNER MEMBRANE PROTEIN-RELATED-RELATED"/>
    <property type="match status" value="1"/>
</dbReference>
<feature type="transmembrane region" description="Helical" evidence="1">
    <location>
        <begin position="59"/>
        <end position="77"/>
    </location>
</feature>
<dbReference type="EMBL" id="NAFL01000256">
    <property type="protein sequence ID" value="OSJ31327.1"/>
    <property type="molecule type" value="Genomic_DNA"/>
</dbReference>
<keyword evidence="1" id="KW-1133">Transmembrane helix</keyword>
<keyword evidence="1" id="KW-0812">Transmembrane</keyword>
<dbReference type="InterPro" id="IPR008523">
    <property type="entry name" value="DUF805"/>
</dbReference>
<sequence length="140" mass="15756">MHSAFIWYFLSMKGRIGPQEFRLGLLGLVLVDMLVVRIARKLTDSGPQYYSVNPPLDWPIVPAVLFISLWPLAAILVKRLHDFNISGWWALTILAIPLLVDALSIPYWLPYLLLAAILSAFPGRPGDNRFGSTSLPRTRV</sequence>
<organism evidence="2 3">
    <name type="scientific">Bradyrhizobium japonicum</name>
    <dbReference type="NCBI Taxonomy" id="375"/>
    <lineage>
        <taxon>Bacteria</taxon>
        <taxon>Pseudomonadati</taxon>
        <taxon>Pseudomonadota</taxon>
        <taxon>Alphaproteobacteria</taxon>
        <taxon>Hyphomicrobiales</taxon>
        <taxon>Nitrobacteraceae</taxon>
        <taxon>Bradyrhizobium</taxon>
    </lineage>
</organism>
<accession>A0A1Y2JLF5</accession>
<keyword evidence="1" id="KW-0472">Membrane</keyword>
<protein>
    <recommendedName>
        <fullName evidence="4">DUF805 domain-containing protein</fullName>
    </recommendedName>
</protein>
<dbReference type="Proteomes" id="UP000193335">
    <property type="component" value="Unassembled WGS sequence"/>
</dbReference>
<feature type="transmembrane region" description="Helical" evidence="1">
    <location>
        <begin position="89"/>
        <end position="109"/>
    </location>
</feature>
<proteinExistence type="predicted"/>
<evidence type="ECO:0008006" key="4">
    <source>
        <dbReference type="Google" id="ProtNLM"/>
    </source>
</evidence>
<evidence type="ECO:0000313" key="3">
    <source>
        <dbReference type="Proteomes" id="UP000193335"/>
    </source>
</evidence>
<gene>
    <name evidence="2" type="ORF">BSZ19_22140</name>
</gene>